<dbReference type="Gene3D" id="3.30.930.10">
    <property type="entry name" value="Bira Bifunctional Protein, Domain 2"/>
    <property type="match status" value="1"/>
</dbReference>
<protein>
    <recommendedName>
        <fullName evidence="11">Probable aspartate--tRNA ligase, cytoplasmic</fullName>
        <ecNumber evidence="3">6.1.1.12</ecNumber>
    </recommendedName>
</protein>
<feature type="region of interest" description="Disordered" evidence="12">
    <location>
        <begin position="956"/>
        <end position="1022"/>
    </location>
</feature>
<evidence type="ECO:0000256" key="10">
    <source>
        <dbReference type="ARBA" id="ARBA00047904"/>
    </source>
</evidence>
<dbReference type="HAMAP" id="MF_02075">
    <property type="entry name" value="Asp_tRNA_synth_type2"/>
    <property type="match status" value="1"/>
</dbReference>
<comment type="subcellular location">
    <subcellularLocation>
        <location evidence="1">Cytoplasm</location>
    </subcellularLocation>
</comment>
<dbReference type="PRINTS" id="PR01042">
    <property type="entry name" value="TRNASYNTHASP"/>
</dbReference>
<dbReference type="Pfam" id="PF00152">
    <property type="entry name" value="tRNA-synt_2"/>
    <property type="match status" value="1"/>
</dbReference>
<gene>
    <name evidence="14" type="ORF">D9758_013099</name>
</gene>
<feature type="region of interest" description="Disordered" evidence="12">
    <location>
        <begin position="1"/>
        <end position="78"/>
    </location>
</feature>
<dbReference type="GO" id="GO:0006422">
    <property type="term" value="P:aspartyl-tRNA aminoacylation"/>
    <property type="evidence" value="ECO:0007669"/>
    <property type="project" value="InterPro"/>
</dbReference>
<dbReference type="PANTHER" id="PTHR43450">
    <property type="entry name" value="ASPARTYL-TRNA SYNTHETASE"/>
    <property type="match status" value="1"/>
</dbReference>
<evidence type="ECO:0000256" key="12">
    <source>
        <dbReference type="SAM" id="MobiDB-lite"/>
    </source>
</evidence>
<feature type="domain" description="Aminoacyl-transfer RNA synthetases class-II family profile" evidence="13">
    <location>
        <begin position="245"/>
        <end position="549"/>
    </location>
</feature>
<evidence type="ECO:0000313" key="14">
    <source>
        <dbReference type="EMBL" id="KAF5337906.1"/>
    </source>
</evidence>
<sequence length="1022" mass="114044">MSVLIDKIKNRLSHDGKRSKHHSDTNKSTSPTASSPSLASGGTGSTAGSKLLSRGLQERGDPLHQKREEDDKVAENDLPEFRARYGRLTLTDLEKDDTDPINISSLSSESLGKTVVLRARVHAKRTLSAKLAFYVFRQQMYTIQGVLEEHLTEASPSMCRWAERIPLEAIVRVKGELKEPKEPVKAATFHDLELAIHSIHIIAEPNEVLPISVYEDDSAKRTITDRTKLDNRILDLRTPPSQALFRLNSALCSLFRSFLIERGFIEIHTPKLQAGATESGASVFTVEYFGRDAFLAQSPQLPKQMCIAADMGRVFEIGPVFRAENSNTHRHLTEYTGLDIEMALQKNYHEALHLLTDMLKFIFAGIYKSYRNEIEVLKRAFPHDDLVWTDDVPIIPFKEGVRMLTESGWRGDDGEPLSEYEDLGTRDEIRLGELVKEKYKTDFYVLDKFPADARPFYAMLDFEDDRLTNSFDMFVRGQEILTGGQRIHDPNMLLSRMKSLYIQPVGALEEYMQGFKWGCPPHAGAGIGLERIMMLMFNLGNIRFASLFPRDPRSLPAPKELEPMLRHPECDTLCPPWVKDEVTGDVQRLEIEGGETVPVLPPKTMEEVEALMPFTHMIANYGDASNTSALDERYSVWRSLKNGAAVGYSRASGGYVVVVGDPLCHPSQYAEVIDEFLTWLKTDKIGKPIWILVCKEVEGILSGHYEWRCLSCVAEDRIDPKVNRAHADANVMKKVRHAKKEDVEVTTLTQGQLPSDEIRALCEKRMEDWKESRKGDKGKQVHLTDLNPWTDYEHRTYVYATTPKKTPVDETQTSKHLGPETVHALVVLTQLSPAHGFQVKWALEFPGAPSGTIEATVLGALDKASEAGAKSVTFGAGAMANVIVDDGAGLTGKGVLVKMLQHSYHAIATELKLLNKSEFRHKMGAVEDPIWVCFPKRSLGPRGIKALLNFFQDEGADSSGDNSPVTSRESSVDSRGRGSTDGWSKLNPFSFKGDSSSTLGKIRSKGSESQVNGVVEADTRGR</sequence>
<keyword evidence="8" id="KW-0648">Protein biosynthesis</keyword>
<dbReference type="FunFam" id="3.30.930.10:FF:000038">
    <property type="entry name" value="Aspartate--tRNA ligase"/>
    <property type="match status" value="1"/>
</dbReference>
<dbReference type="GO" id="GO:0004815">
    <property type="term" value="F:aspartate-tRNA ligase activity"/>
    <property type="evidence" value="ECO:0007669"/>
    <property type="project" value="UniProtKB-EC"/>
</dbReference>
<reference evidence="14 15" key="1">
    <citation type="journal article" date="2020" name="ISME J.">
        <title>Uncovering the hidden diversity of litter-decomposition mechanisms in mushroom-forming fungi.</title>
        <authorList>
            <person name="Floudas D."/>
            <person name="Bentzer J."/>
            <person name="Ahren D."/>
            <person name="Johansson T."/>
            <person name="Persson P."/>
            <person name="Tunlid A."/>
        </authorList>
    </citation>
    <scope>NUCLEOTIDE SEQUENCE [LARGE SCALE GENOMIC DNA]</scope>
    <source>
        <strain evidence="14 15">CBS 291.85</strain>
    </source>
</reference>
<name>A0A8H5CB84_9AGAR</name>
<dbReference type="OrthoDB" id="372395at2759"/>
<keyword evidence="15" id="KW-1185">Reference proteome</keyword>
<dbReference type="AlphaFoldDB" id="A0A8H5CB84"/>
<evidence type="ECO:0000256" key="3">
    <source>
        <dbReference type="ARBA" id="ARBA00012841"/>
    </source>
</evidence>
<dbReference type="Gene3D" id="2.40.50.140">
    <property type="entry name" value="Nucleic acid-binding proteins"/>
    <property type="match status" value="1"/>
</dbReference>
<proteinExistence type="inferred from homology"/>
<accession>A0A8H5CB84</accession>
<dbReference type="CDD" id="cd00776">
    <property type="entry name" value="AsxRS_core"/>
    <property type="match status" value="1"/>
</dbReference>
<dbReference type="GO" id="GO:0017101">
    <property type="term" value="C:aminoacyl-tRNA synthetase multienzyme complex"/>
    <property type="evidence" value="ECO:0007669"/>
    <property type="project" value="TreeGrafter"/>
</dbReference>
<evidence type="ECO:0000259" key="13">
    <source>
        <dbReference type="PROSITE" id="PS50862"/>
    </source>
</evidence>
<dbReference type="InterPro" id="IPR024320">
    <property type="entry name" value="LPG_synthase_C"/>
</dbReference>
<dbReference type="SUPFAM" id="SSF55681">
    <property type="entry name" value="Class II aaRS and biotin synthetases"/>
    <property type="match status" value="1"/>
</dbReference>
<dbReference type="EC" id="6.1.1.12" evidence="3"/>
<evidence type="ECO:0000256" key="6">
    <source>
        <dbReference type="ARBA" id="ARBA00022741"/>
    </source>
</evidence>
<dbReference type="NCBIfam" id="NF003483">
    <property type="entry name" value="PRK05159.1"/>
    <property type="match status" value="1"/>
</dbReference>
<dbReference type="InterPro" id="IPR045864">
    <property type="entry name" value="aa-tRNA-synth_II/BPL/LPL"/>
</dbReference>
<dbReference type="GO" id="GO:0005524">
    <property type="term" value="F:ATP binding"/>
    <property type="evidence" value="ECO:0007669"/>
    <property type="project" value="UniProtKB-KW"/>
</dbReference>
<dbReference type="InterPro" id="IPR002312">
    <property type="entry name" value="Asp/Asn-tRNA-synth_IIb"/>
</dbReference>
<comment type="catalytic activity">
    <reaction evidence="10">
        <text>tRNA(Asp) + L-aspartate + ATP = L-aspartyl-tRNA(Asp) + AMP + diphosphate</text>
        <dbReference type="Rhea" id="RHEA:19649"/>
        <dbReference type="Rhea" id="RHEA-COMP:9660"/>
        <dbReference type="Rhea" id="RHEA-COMP:9678"/>
        <dbReference type="ChEBI" id="CHEBI:29991"/>
        <dbReference type="ChEBI" id="CHEBI:30616"/>
        <dbReference type="ChEBI" id="CHEBI:33019"/>
        <dbReference type="ChEBI" id="CHEBI:78442"/>
        <dbReference type="ChEBI" id="CHEBI:78516"/>
        <dbReference type="ChEBI" id="CHEBI:456215"/>
        <dbReference type="EC" id="6.1.1.12"/>
    </reaction>
</comment>
<dbReference type="InterPro" id="IPR004523">
    <property type="entry name" value="Asp-tRNA_synthase_2"/>
</dbReference>
<evidence type="ECO:0000313" key="15">
    <source>
        <dbReference type="Proteomes" id="UP000559256"/>
    </source>
</evidence>
<evidence type="ECO:0000256" key="11">
    <source>
        <dbReference type="ARBA" id="ARBA00070516"/>
    </source>
</evidence>
<dbReference type="InterPro" id="IPR006195">
    <property type="entry name" value="aa-tRNA-synth_II"/>
</dbReference>
<dbReference type="GO" id="GO:0005829">
    <property type="term" value="C:cytosol"/>
    <property type="evidence" value="ECO:0007669"/>
    <property type="project" value="TreeGrafter"/>
</dbReference>
<dbReference type="SUPFAM" id="SSF50249">
    <property type="entry name" value="Nucleic acid-binding proteins"/>
    <property type="match status" value="1"/>
</dbReference>
<dbReference type="EMBL" id="JAACJM010000203">
    <property type="protein sequence ID" value="KAF5337906.1"/>
    <property type="molecule type" value="Genomic_DNA"/>
</dbReference>
<evidence type="ECO:0000256" key="5">
    <source>
        <dbReference type="ARBA" id="ARBA00022598"/>
    </source>
</evidence>
<evidence type="ECO:0000256" key="4">
    <source>
        <dbReference type="ARBA" id="ARBA00022490"/>
    </source>
</evidence>
<dbReference type="NCBIfam" id="TIGR00458">
    <property type="entry name" value="aspS_nondisc"/>
    <property type="match status" value="1"/>
</dbReference>
<dbReference type="Proteomes" id="UP000559256">
    <property type="component" value="Unassembled WGS sequence"/>
</dbReference>
<dbReference type="GO" id="GO:0003723">
    <property type="term" value="F:RNA binding"/>
    <property type="evidence" value="ECO:0007669"/>
    <property type="project" value="TreeGrafter"/>
</dbReference>
<evidence type="ECO:0000256" key="7">
    <source>
        <dbReference type="ARBA" id="ARBA00022840"/>
    </source>
</evidence>
<dbReference type="InterPro" id="IPR012340">
    <property type="entry name" value="NA-bd_OB-fold"/>
</dbReference>
<feature type="compositionally biased region" description="Low complexity" evidence="12">
    <location>
        <begin position="27"/>
        <end position="53"/>
    </location>
</feature>
<dbReference type="InterPro" id="IPR004364">
    <property type="entry name" value="Aa-tRNA-synt_II"/>
</dbReference>
<evidence type="ECO:0000256" key="1">
    <source>
        <dbReference type="ARBA" id="ARBA00004496"/>
    </source>
</evidence>
<feature type="compositionally biased region" description="Polar residues" evidence="12">
    <location>
        <begin position="959"/>
        <end position="969"/>
    </location>
</feature>
<feature type="compositionally biased region" description="Basic and acidic residues" evidence="12">
    <location>
        <begin position="56"/>
        <end position="78"/>
    </location>
</feature>
<keyword evidence="6" id="KW-0547">Nucleotide-binding</keyword>
<dbReference type="PROSITE" id="PS50862">
    <property type="entry name" value="AA_TRNA_LIGASE_II"/>
    <property type="match status" value="1"/>
</dbReference>
<evidence type="ECO:0000256" key="8">
    <source>
        <dbReference type="ARBA" id="ARBA00022917"/>
    </source>
</evidence>
<feature type="compositionally biased region" description="Basic and acidic residues" evidence="12">
    <location>
        <begin position="1"/>
        <end position="16"/>
    </location>
</feature>
<dbReference type="CDD" id="cd04320">
    <property type="entry name" value="AspRS_cyto_N"/>
    <property type="match status" value="1"/>
</dbReference>
<dbReference type="PANTHER" id="PTHR43450:SF2">
    <property type="entry name" value="ASPARTATE--TRNA LIGASE"/>
    <property type="match status" value="1"/>
</dbReference>
<organism evidence="14 15">
    <name type="scientific">Tetrapyrgos nigripes</name>
    <dbReference type="NCBI Taxonomy" id="182062"/>
    <lineage>
        <taxon>Eukaryota</taxon>
        <taxon>Fungi</taxon>
        <taxon>Dikarya</taxon>
        <taxon>Basidiomycota</taxon>
        <taxon>Agaricomycotina</taxon>
        <taxon>Agaricomycetes</taxon>
        <taxon>Agaricomycetidae</taxon>
        <taxon>Agaricales</taxon>
        <taxon>Marasmiineae</taxon>
        <taxon>Marasmiaceae</taxon>
        <taxon>Tetrapyrgos</taxon>
    </lineage>
</organism>
<keyword evidence="5" id="KW-0436">Ligase</keyword>
<keyword evidence="9" id="KW-0030">Aminoacyl-tRNA synthetase</keyword>
<evidence type="ECO:0000256" key="9">
    <source>
        <dbReference type="ARBA" id="ARBA00023146"/>
    </source>
</evidence>
<keyword evidence="4" id="KW-0963">Cytoplasm</keyword>
<dbReference type="Pfam" id="PF09924">
    <property type="entry name" value="LPG_synthase_C"/>
    <property type="match status" value="1"/>
</dbReference>
<evidence type="ECO:0000256" key="2">
    <source>
        <dbReference type="ARBA" id="ARBA00005312"/>
    </source>
</evidence>
<keyword evidence="7" id="KW-0067">ATP-binding</keyword>
<comment type="caution">
    <text evidence="14">The sequence shown here is derived from an EMBL/GenBank/DDBJ whole genome shotgun (WGS) entry which is preliminary data.</text>
</comment>
<comment type="similarity">
    <text evidence="2">Belongs to the class-II aminoacyl-tRNA synthetase family. Type 2 subfamily.</text>
</comment>